<dbReference type="Gene3D" id="1.10.510.10">
    <property type="entry name" value="Transferase(Phosphotransferase) domain 1"/>
    <property type="match status" value="1"/>
</dbReference>
<reference evidence="8" key="1">
    <citation type="submission" date="2018-08" db="EMBL/GenBank/DDBJ databases">
        <authorList>
            <person name="Jin W."/>
            <person name="Wang H."/>
            <person name="Yang Y."/>
            <person name="Li M."/>
            <person name="Liu J."/>
        </authorList>
    </citation>
    <scope>NUCLEOTIDE SEQUENCE</scope>
    <source>
        <strain evidence="8">AESS21</strain>
    </source>
</reference>
<evidence type="ECO:0000313" key="9">
    <source>
        <dbReference type="Proteomes" id="UP000705379"/>
    </source>
</evidence>
<dbReference type="PANTHER" id="PTHR43289:SF6">
    <property type="entry name" value="SERINE_THREONINE-PROTEIN KINASE NEKL-3"/>
    <property type="match status" value="1"/>
</dbReference>
<dbReference type="EMBL" id="QTKU01000006">
    <property type="protein sequence ID" value="MBS8262619.1"/>
    <property type="molecule type" value="Genomic_DNA"/>
</dbReference>
<dbReference type="GO" id="GO:0005524">
    <property type="term" value="F:ATP binding"/>
    <property type="evidence" value="ECO:0007669"/>
    <property type="project" value="UniProtKB-UniRule"/>
</dbReference>
<reference evidence="8" key="2">
    <citation type="journal article" date="2021" name="Microorganisms">
        <title>Bacterial Dimethylsulfoniopropionate Biosynthesis in the East China Sea.</title>
        <authorList>
            <person name="Liu J."/>
            <person name="Zhang Y."/>
            <person name="Liu J."/>
            <person name="Zhong H."/>
            <person name="Williams B.T."/>
            <person name="Zheng Y."/>
            <person name="Curson A.R.J."/>
            <person name="Sun C."/>
            <person name="Sun H."/>
            <person name="Song D."/>
            <person name="Wagner Mackenzie B."/>
            <person name="Bermejo Martinez A."/>
            <person name="Todd J.D."/>
            <person name="Zhang X.H."/>
        </authorList>
    </citation>
    <scope>NUCLEOTIDE SEQUENCE</scope>
    <source>
        <strain evidence="8">AESS21</strain>
    </source>
</reference>
<dbReference type="Gene3D" id="3.30.200.20">
    <property type="entry name" value="Phosphorylase Kinase, domain 1"/>
    <property type="match status" value="1"/>
</dbReference>
<dbReference type="PROSITE" id="PS00108">
    <property type="entry name" value="PROTEIN_KINASE_ST"/>
    <property type="match status" value="1"/>
</dbReference>
<dbReference type="PANTHER" id="PTHR43289">
    <property type="entry name" value="MITOGEN-ACTIVATED PROTEIN KINASE KINASE KINASE 20-RELATED"/>
    <property type="match status" value="1"/>
</dbReference>
<protein>
    <submittedName>
        <fullName evidence="8">Serine/threonine protein kinase</fullName>
    </submittedName>
</protein>
<evidence type="ECO:0000256" key="3">
    <source>
        <dbReference type="ARBA" id="ARBA00022777"/>
    </source>
</evidence>
<dbReference type="InterPro" id="IPR000719">
    <property type="entry name" value="Prot_kinase_dom"/>
</dbReference>
<accession>A0A944CGH5</accession>
<keyword evidence="8" id="KW-0723">Serine/threonine-protein kinase</keyword>
<keyword evidence="4 5" id="KW-0067">ATP-binding</keyword>
<evidence type="ECO:0000256" key="2">
    <source>
        <dbReference type="ARBA" id="ARBA00022741"/>
    </source>
</evidence>
<dbReference type="SMART" id="SM00220">
    <property type="entry name" value="S_TKc"/>
    <property type="match status" value="1"/>
</dbReference>
<feature type="compositionally biased region" description="Basic and acidic residues" evidence="6">
    <location>
        <begin position="245"/>
        <end position="261"/>
    </location>
</feature>
<feature type="binding site" evidence="5">
    <location>
        <position position="318"/>
    </location>
    <ligand>
        <name>ATP</name>
        <dbReference type="ChEBI" id="CHEBI:30616"/>
    </ligand>
</feature>
<evidence type="ECO:0000313" key="8">
    <source>
        <dbReference type="EMBL" id="MBS8262619.1"/>
    </source>
</evidence>
<feature type="region of interest" description="Disordered" evidence="6">
    <location>
        <begin position="245"/>
        <end position="265"/>
    </location>
</feature>
<evidence type="ECO:0000256" key="4">
    <source>
        <dbReference type="ARBA" id="ARBA00022840"/>
    </source>
</evidence>
<feature type="region of interest" description="Disordered" evidence="6">
    <location>
        <begin position="210"/>
        <end position="232"/>
    </location>
</feature>
<feature type="domain" description="Protein kinase" evidence="7">
    <location>
        <begin position="283"/>
        <end position="542"/>
    </location>
</feature>
<dbReference type="PROSITE" id="PS00107">
    <property type="entry name" value="PROTEIN_KINASE_ATP"/>
    <property type="match status" value="1"/>
</dbReference>
<evidence type="ECO:0000256" key="1">
    <source>
        <dbReference type="ARBA" id="ARBA00022679"/>
    </source>
</evidence>
<dbReference type="InterPro" id="IPR008271">
    <property type="entry name" value="Ser/Thr_kinase_AS"/>
</dbReference>
<keyword evidence="2 5" id="KW-0547">Nucleotide-binding</keyword>
<evidence type="ECO:0000256" key="5">
    <source>
        <dbReference type="PROSITE-ProRule" id="PRU10141"/>
    </source>
</evidence>
<feature type="compositionally biased region" description="Basic and acidic residues" evidence="6">
    <location>
        <begin position="210"/>
        <end position="226"/>
    </location>
</feature>
<evidence type="ECO:0000256" key="6">
    <source>
        <dbReference type="SAM" id="MobiDB-lite"/>
    </source>
</evidence>
<dbReference type="AlphaFoldDB" id="A0A944CGH5"/>
<gene>
    <name evidence="8" type="ORF">DYI23_20505</name>
</gene>
<dbReference type="Proteomes" id="UP000705379">
    <property type="component" value="Unassembled WGS sequence"/>
</dbReference>
<dbReference type="SUPFAM" id="SSF56112">
    <property type="entry name" value="Protein kinase-like (PK-like)"/>
    <property type="match status" value="1"/>
</dbReference>
<sequence>MPATGSDEDPTGAVSAFVTGRSNYDLLVRRLKTYAMKSERQFEQVVGVIRQSIEEGRLPNDLGTIVLQQLPGAAKTSDASSAADLGLPGTHPPTMPMAAASTAGTPNALLNDDFEEPTIPRALHSQGMGQTQAAAPVPSPTISPLQVAGDLGLSKGEASLTLTGHRDQTTGKPYLPPLPFLATPQSTSGDETRQKVDDVVLSSIVDDYRGFRKGRDGEAPETKAPEEQPEQLDKFLTNYRSARFRSDARRSGSDRSREAQNLEKFGAAGAPRAGVGSILRDRFILDVEIGRGGMGVVYSAVDRRRLEAGNAQPYVAMKLLNDEFRTNPDALRILEAEARKSQMLAHPNIASVYDFDRDRSEVFIVMELLKGVPLNRRLAQSVGLALPGNEASTILTGICSALSHAHSQGVIHSDLKPGNVFLVEDGPVKLLDFGLAAAATADGADETLADAMTTAYASPEMFDRAPRDPRDDIFALGCIAYQLISGTHPFVMRPSNEAAAENLEPDALSDLDVAAWTAIRNALQFDRNKRTASVEDFMTALFDAPGED</sequence>
<dbReference type="RefSeq" id="WP_213217960.1">
    <property type="nucleotide sequence ID" value="NZ_QTKU01000006.1"/>
</dbReference>
<evidence type="ECO:0000259" key="7">
    <source>
        <dbReference type="PROSITE" id="PS50011"/>
    </source>
</evidence>
<keyword evidence="1" id="KW-0808">Transferase</keyword>
<comment type="caution">
    <text evidence="8">The sequence shown here is derived from an EMBL/GenBank/DDBJ whole genome shotgun (WGS) entry which is preliminary data.</text>
</comment>
<dbReference type="GO" id="GO:0004674">
    <property type="term" value="F:protein serine/threonine kinase activity"/>
    <property type="evidence" value="ECO:0007669"/>
    <property type="project" value="UniProtKB-KW"/>
</dbReference>
<dbReference type="CDD" id="cd14014">
    <property type="entry name" value="STKc_PknB_like"/>
    <property type="match status" value="1"/>
</dbReference>
<proteinExistence type="predicted"/>
<name>A0A944CGH5_9HYPH</name>
<organism evidence="8 9">
    <name type="scientific">Roseibium polysiphoniae</name>
    <dbReference type="NCBI Taxonomy" id="2571221"/>
    <lineage>
        <taxon>Bacteria</taxon>
        <taxon>Pseudomonadati</taxon>
        <taxon>Pseudomonadota</taxon>
        <taxon>Alphaproteobacteria</taxon>
        <taxon>Hyphomicrobiales</taxon>
        <taxon>Stappiaceae</taxon>
        <taxon>Roseibium</taxon>
    </lineage>
</organism>
<dbReference type="InterPro" id="IPR011009">
    <property type="entry name" value="Kinase-like_dom_sf"/>
</dbReference>
<keyword evidence="3 8" id="KW-0418">Kinase</keyword>
<dbReference type="Pfam" id="PF00069">
    <property type="entry name" value="Pkinase"/>
    <property type="match status" value="1"/>
</dbReference>
<dbReference type="InterPro" id="IPR017441">
    <property type="entry name" value="Protein_kinase_ATP_BS"/>
</dbReference>
<dbReference type="PROSITE" id="PS50011">
    <property type="entry name" value="PROTEIN_KINASE_DOM"/>
    <property type="match status" value="1"/>
</dbReference>